<name>A0A5C3DSP5_9BASI</name>
<evidence type="ECO:0000313" key="1">
    <source>
        <dbReference type="EMBL" id="SPO21444.1"/>
    </source>
</evidence>
<dbReference type="OrthoDB" id="107110at2759"/>
<dbReference type="EMBL" id="OOIN01000002">
    <property type="protein sequence ID" value="SPO21444.1"/>
    <property type="molecule type" value="Genomic_DNA"/>
</dbReference>
<dbReference type="Proteomes" id="UP000324022">
    <property type="component" value="Unassembled WGS sequence"/>
</dbReference>
<keyword evidence="2" id="KW-1185">Reference proteome</keyword>
<evidence type="ECO:0000313" key="2">
    <source>
        <dbReference type="Proteomes" id="UP000324022"/>
    </source>
</evidence>
<gene>
    <name evidence="1" type="ORF">UTRI_00921</name>
</gene>
<accession>A0A5C3DSP5</accession>
<organism evidence="1 2">
    <name type="scientific">Ustilago trichophora</name>
    <dbReference type="NCBI Taxonomy" id="86804"/>
    <lineage>
        <taxon>Eukaryota</taxon>
        <taxon>Fungi</taxon>
        <taxon>Dikarya</taxon>
        <taxon>Basidiomycota</taxon>
        <taxon>Ustilaginomycotina</taxon>
        <taxon>Ustilaginomycetes</taxon>
        <taxon>Ustilaginales</taxon>
        <taxon>Ustilaginaceae</taxon>
        <taxon>Ustilago</taxon>
    </lineage>
</organism>
<reference evidence="1 2" key="1">
    <citation type="submission" date="2018-03" db="EMBL/GenBank/DDBJ databases">
        <authorList>
            <person name="Guldener U."/>
        </authorList>
    </citation>
    <scope>NUCLEOTIDE SEQUENCE [LARGE SCALE GENOMIC DNA]</scope>
    <source>
        <strain evidence="1 2">NBRC100155</strain>
    </source>
</reference>
<protein>
    <submittedName>
        <fullName evidence="1">Uncharacterized protein</fullName>
    </submittedName>
</protein>
<proteinExistence type="predicted"/>
<sequence>MIRHRRHPQRGATDGGLLLGEEGEECVRLLCGLASDPAAVNRVAQHGDQALRCNSDALTAQCDPVCLADWLKQLLKIENPSGELWSWASSYYLNFTHYLELQHWAHPDLMDPLLLVEAWWRQVHLWQY</sequence>
<dbReference type="AlphaFoldDB" id="A0A5C3DSP5"/>